<keyword evidence="3" id="KW-1185">Reference proteome</keyword>
<dbReference type="InterPro" id="IPR036457">
    <property type="entry name" value="PPM-type-like_dom_sf"/>
</dbReference>
<dbReference type="SUPFAM" id="SSF55874">
    <property type="entry name" value="ATPase domain of HSP90 chaperone/DNA topoisomerase II/histidine kinase"/>
    <property type="match status" value="1"/>
</dbReference>
<dbReference type="InterPro" id="IPR039248">
    <property type="entry name" value="Ptase_RsbX"/>
</dbReference>
<evidence type="ECO:0000313" key="3">
    <source>
        <dbReference type="Proteomes" id="UP001596391"/>
    </source>
</evidence>
<protein>
    <submittedName>
        <fullName evidence="2">SpoIIE family protein phosphatase</fullName>
    </submittedName>
</protein>
<dbReference type="Gene3D" id="3.60.40.10">
    <property type="entry name" value="PPM-type phosphatase domain"/>
    <property type="match status" value="1"/>
</dbReference>
<dbReference type="Gene3D" id="3.30.565.10">
    <property type="entry name" value="Histidine kinase-like ATPase, C-terminal domain"/>
    <property type="match status" value="1"/>
</dbReference>
<organism evidence="2 3">
    <name type="scientific">Granulicella cerasi</name>
    <dbReference type="NCBI Taxonomy" id="741063"/>
    <lineage>
        <taxon>Bacteria</taxon>
        <taxon>Pseudomonadati</taxon>
        <taxon>Acidobacteriota</taxon>
        <taxon>Terriglobia</taxon>
        <taxon>Terriglobales</taxon>
        <taxon>Acidobacteriaceae</taxon>
        <taxon>Granulicella</taxon>
    </lineage>
</organism>
<reference evidence="3" key="1">
    <citation type="journal article" date="2019" name="Int. J. Syst. Evol. Microbiol.">
        <title>The Global Catalogue of Microorganisms (GCM) 10K type strain sequencing project: providing services to taxonomists for standard genome sequencing and annotation.</title>
        <authorList>
            <consortium name="The Broad Institute Genomics Platform"/>
            <consortium name="The Broad Institute Genome Sequencing Center for Infectious Disease"/>
            <person name="Wu L."/>
            <person name="Ma J."/>
        </authorList>
    </citation>
    <scope>NUCLEOTIDE SEQUENCE [LARGE SCALE GENOMIC DNA]</scope>
    <source>
        <strain evidence="3">CGMCC 1.16026</strain>
    </source>
</reference>
<dbReference type="CDD" id="cd16934">
    <property type="entry name" value="HATPase_RsbT-like"/>
    <property type="match status" value="1"/>
</dbReference>
<dbReference type="PANTHER" id="PTHR35801:SF1">
    <property type="entry name" value="PHOSPHOSERINE PHOSPHATASE RSBX"/>
    <property type="match status" value="1"/>
</dbReference>
<gene>
    <name evidence="2" type="ORF">ACFQBQ_08320</name>
</gene>
<evidence type="ECO:0000313" key="2">
    <source>
        <dbReference type="EMBL" id="MFC6645585.1"/>
    </source>
</evidence>
<dbReference type="EMBL" id="JBHSWI010000001">
    <property type="protein sequence ID" value="MFC6645585.1"/>
    <property type="molecule type" value="Genomic_DNA"/>
</dbReference>
<dbReference type="Proteomes" id="UP001596391">
    <property type="component" value="Unassembled WGS sequence"/>
</dbReference>
<sequence>MRLNHKSIAIDDKSTIGEARRAALQVAQALGFDEARRSDIGIACTEAATNVLLHATRGELLLCPFVAGEHFWLDIFALDEGPGIRDIGRAMEDGFSSIGTPGQGLGAIARLSDESSLYSSPDKGTVYWCRFKSAGSSSAAAVGLVNVPIKGESVCGDNYFLKINAVQSLYMMVDGLGHGAGAAEAADEAVAVVSQSVGEPTSEILTRVHNALKKTRGAAMSVAVVDHERRIVTYAGVGNISCNLLHGMTSRSLVSQNGTLGAVLPRVPQEYTYPIEPNTILQMFSDGLVSKASLSGYPGLQNRHPALAAGILYRDFNRRRDDATVLVAKIGGPLA</sequence>
<dbReference type="InterPro" id="IPR003594">
    <property type="entry name" value="HATPase_dom"/>
</dbReference>
<dbReference type="InterPro" id="IPR001932">
    <property type="entry name" value="PPM-type_phosphatase-like_dom"/>
</dbReference>
<name>A0ABW1Z9K9_9BACT</name>
<dbReference type="PANTHER" id="PTHR35801">
    <property type="entry name" value="PHOSPHOSERINE PHOSPHATASE RSBX"/>
    <property type="match status" value="1"/>
</dbReference>
<dbReference type="RefSeq" id="WP_263371946.1">
    <property type="nucleotide sequence ID" value="NZ_JAGSYD010000003.1"/>
</dbReference>
<dbReference type="Pfam" id="PF13581">
    <property type="entry name" value="HATPase_c_2"/>
    <property type="match status" value="1"/>
</dbReference>
<dbReference type="Pfam" id="PF07228">
    <property type="entry name" value="SpoIIE"/>
    <property type="match status" value="1"/>
</dbReference>
<accession>A0ABW1Z9K9</accession>
<proteinExistence type="predicted"/>
<evidence type="ECO:0000259" key="1">
    <source>
        <dbReference type="SMART" id="SM00331"/>
    </source>
</evidence>
<dbReference type="SUPFAM" id="SSF81606">
    <property type="entry name" value="PP2C-like"/>
    <property type="match status" value="1"/>
</dbReference>
<comment type="caution">
    <text evidence="2">The sequence shown here is derived from an EMBL/GenBank/DDBJ whole genome shotgun (WGS) entry which is preliminary data.</text>
</comment>
<dbReference type="SMART" id="SM00331">
    <property type="entry name" value="PP2C_SIG"/>
    <property type="match status" value="1"/>
</dbReference>
<feature type="domain" description="PPM-type phosphatase" evidence="1">
    <location>
        <begin position="140"/>
        <end position="330"/>
    </location>
</feature>
<dbReference type="InterPro" id="IPR036890">
    <property type="entry name" value="HATPase_C_sf"/>
</dbReference>